<gene>
    <name evidence="2" type="ORF">MBM_08066</name>
</gene>
<dbReference type="AlphaFoldDB" id="K1W9D7"/>
<dbReference type="HOGENOM" id="CLU_054245_0_0_1"/>
<organism evidence="2 3">
    <name type="scientific">Marssonina brunnea f. sp. multigermtubi (strain MB_m1)</name>
    <name type="common">Marssonina leaf spot fungus</name>
    <dbReference type="NCBI Taxonomy" id="1072389"/>
    <lineage>
        <taxon>Eukaryota</taxon>
        <taxon>Fungi</taxon>
        <taxon>Dikarya</taxon>
        <taxon>Ascomycota</taxon>
        <taxon>Pezizomycotina</taxon>
        <taxon>Leotiomycetes</taxon>
        <taxon>Helotiales</taxon>
        <taxon>Drepanopezizaceae</taxon>
        <taxon>Drepanopeziza</taxon>
    </lineage>
</organism>
<dbReference type="PROSITE" id="PS50172">
    <property type="entry name" value="BRCT"/>
    <property type="match status" value="1"/>
</dbReference>
<accession>K1W9D7</accession>
<dbReference type="InterPro" id="IPR036420">
    <property type="entry name" value="BRCT_dom_sf"/>
</dbReference>
<feature type="domain" description="BRCT" evidence="1">
    <location>
        <begin position="179"/>
        <end position="268"/>
    </location>
</feature>
<dbReference type="STRING" id="1072389.K1W9D7"/>
<evidence type="ECO:0000313" key="3">
    <source>
        <dbReference type="Proteomes" id="UP000006753"/>
    </source>
</evidence>
<dbReference type="OrthoDB" id="427711at2759"/>
<sequence>MSLQQRAVATPTCPAILGLHTTAEFDDGSTAVLTQNSSVGRMPPPKSSIPPAAKPKLSAHFDAWNSSSTGHQRAENAIGRSTGWRQSRNMKLSHQFKSGGMGGKRISDQVGAGSKDWDEKAKALISKEVRERARVSVVDLFTRKEPYGSGMGITLSEEDKLMAQRRREDDLKEEEKLNRKRGIFDGLVIYVNGSTHPLISDHKLKHVLAENGAKMSLHLGRRQVTHVILGKPSGTLGMGAGGGLSGTKLEKEIRRVGGCGVKYIGVEW</sequence>
<evidence type="ECO:0000313" key="2">
    <source>
        <dbReference type="EMBL" id="EKD13865.1"/>
    </source>
</evidence>
<dbReference type="InParanoid" id="K1W9D7"/>
<reference evidence="2 3" key="1">
    <citation type="journal article" date="2012" name="BMC Genomics">
        <title>Sequencing the genome of Marssonina brunnea reveals fungus-poplar co-evolution.</title>
        <authorList>
            <person name="Zhu S."/>
            <person name="Cao Y.-Z."/>
            <person name="Jiang C."/>
            <person name="Tan B.-Y."/>
            <person name="Wang Z."/>
            <person name="Feng S."/>
            <person name="Zhang L."/>
            <person name="Su X.-H."/>
            <person name="Brejova B."/>
            <person name="Vinar T."/>
            <person name="Xu M."/>
            <person name="Wang M.-X."/>
            <person name="Zhang S.-G."/>
            <person name="Huang M.-R."/>
            <person name="Wu R."/>
            <person name="Zhou Y."/>
        </authorList>
    </citation>
    <scope>NUCLEOTIDE SEQUENCE [LARGE SCALE GENOMIC DNA]</scope>
    <source>
        <strain evidence="2 3">MB_m1</strain>
    </source>
</reference>
<dbReference type="Gene3D" id="3.40.50.10190">
    <property type="entry name" value="BRCT domain"/>
    <property type="match status" value="1"/>
</dbReference>
<dbReference type="OMA" id="VSDHRLK"/>
<name>K1W9D7_MARBU</name>
<dbReference type="eggNOG" id="ENOG502SKU0">
    <property type="taxonomic scope" value="Eukaryota"/>
</dbReference>
<dbReference type="Proteomes" id="UP000006753">
    <property type="component" value="Unassembled WGS sequence"/>
</dbReference>
<dbReference type="KEGG" id="mbe:MBM_08066"/>
<proteinExistence type="predicted"/>
<keyword evidence="3" id="KW-1185">Reference proteome</keyword>
<dbReference type="EMBL" id="JH921448">
    <property type="protein sequence ID" value="EKD13865.1"/>
    <property type="molecule type" value="Genomic_DNA"/>
</dbReference>
<dbReference type="SUPFAM" id="SSF52113">
    <property type="entry name" value="BRCT domain"/>
    <property type="match status" value="1"/>
</dbReference>
<evidence type="ECO:0000259" key="1">
    <source>
        <dbReference type="PROSITE" id="PS50172"/>
    </source>
</evidence>
<protein>
    <submittedName>
        <fullName evidence="2">BRCA1 C Terminus domain-containing protein</fullName>
    </submittedName>
</protein>
<dbReference type="InterPro" id="IPR001357">
    <property type="entry name" value="BRCT_dom"/>
</dbReference>
<dbReference type="GeneID" id="18764001"/>